<gene>
    <name evidence="3" type="ORF">LMJF_17_1315</name>
</gene>
<evidence type="ECO:0000256" key="2">
    <source>
        <dbReference type="SAM" id="Phobius"/>
    </source>
</evidence>
<proteinExistence type="predicted"/>
<dbReference type="EMBL" id="FR796413">
    <property type="protein sequence ID" value="CAJ04040.1"/>
    <property type="molecule type" value="Genomic_DNA"/>
</dbReference>
<dbReference type="VEuPathDB" id="TriTrypDB:LMJFC_170022050"/>
<dbReference type="OMA" id="QHVGSVC"/>
<dbReference type="HOGENOM" id="CLU_521242_0_0_1"/>
<keyword evidence="4" id="KW-1185">Reference proteome</keyword>
<evidence type="ECO:0000313" key="4">
    <source>
        <dbReference type="Proteomes" id="UP000000542"/>
    </source>
</evidence>
<dbReference type="RefSeq" id="XP_001682389.1">
    <property type="nucleotide sequence ID" value="XM_001682337.1"/>
</dbReference>
<sequence>MRPQRHRRRCTAMPSLTCWLHVFFILVSFGFPFVHCRSTIASRFLCLPIPLLLPQHVGSVCVCVCVCVPDIFAFAATPLSSRATLVAHRCGMTSPPFRTHSLNPSHAHPRRLLRSPFHLVRSRRRVLHRCFGAGTAASLGPLPPFTRNERIADVLLGRVSFACVARRFPVHFSCASTLLFPLLRSLVRPSSAHSCVCPPPPTPSSTVTLLPKRVLRLASPHSPSFSFTRHPLNTPFLPFPLTHWHRERWLVYTTSAQLASALHLSVAPFIGYPTSLSICCFSLRLLLTHPLSERVGSNVVTPRSHRQSRTRSSREGRPNTGKAKRSITNHEQAPHPLPPSNNSSKFREGGRDGANTWRERASTHPHLRFVISHIVYIYIYIHIYFIKFSRDFVLAFLFCRCRCCFACDCCGCGCRWISVPLLFFAILPLSLSLLFCTFTSLPQSTLFFLPFSLAFPCAARVARALDVLLSTHCALVILSPSDTFFFFLVSCFRYPPPSLPPSLPLPARDKQLRVVDRAALTRH</sequence>
<evidence type="ECO:0000313" key="3">
    <source>
        <dbReference type="EMBL" id="CAJ04040.1"/>
    </source>
</evidence>
<reference evidence="3 4" key="2">
    <citation type="journal article" date="2011" name="Genome Res.">
        <title>Chromosome and gene copy number variation allow major structural change between species and strains of Leishmania.</title>
        <authorList>
            <person name="Rogers M.B."/>
            <person name="Hilley J.D."/>
            <person name="Dickens N.J."/>
            <person name="Wilkes J."/>
            <person name="Bates P.A."/>
            <person name="Depledge D.P."/>
            <person name="Harris D."/>
            <person name="Her Y."/>
            <person name="Herzyk P."/>
            <person name="Imamura H."/>
            <person name="Otto T.D."/>
            <person name="Sanders M."/>
            <person name="Seeger K."/>
            <person name="Dujardin J.C."/>
            <person name="Berriman M."/>
            <person name="Smith D.F."/>
            <person name="Hertz-Fowler C."/>
            <person name="Mottram J.C."/>
        </authorList>
    </citation>
    <scope>NUCLEOTIDE SEQUENCE [LARGE SCALE GENOMIC DNA]</scope>
    <source>
        <strain evidence="4">MHOM/IL/81/Friedlin</strain>
    </source>
</reference>
<name>Q4QE59_LEIMA</name>
<dbReference type="VEuPathDB" id="TriTrypDB:LmjF.17.1315"/>
<reference evidence="3 4" key="1">
    <citation type="journal article" date="2005" name="Science">
        <title>The genome of the kinetoplastid parasite, Leishmania major.</title>
        <authorList>
            <person name="Ivens A.C."/>
            <person name="Peacock C.S."/>
            <person name="Worthey E.A."/>
            <person name="Murphy L."/>
            <person name="Aggarwal G."/>
            <person name="Berriman M."/>
            <person name="Sisk E."/>
            <person name="Rajandream M.A."/>
            <person name="Adlem E."/>
            <person name="Aert R."/>
            <person name="Anupama A."/>
            <person name="Apostolou Z."/>
            <person name="Attipoe P."/>
            <person name="Bason N."/>
            <person name="Bauser C."/>
            <person name="Beck A."/>
            <person name="Beverley S.M."/>
            <person name="Bianchettin G."/>
            <person name="Borzym K."/>
            <person name="Bothe G."/>
            <person name="Bruschi C.V."/>
            <person name="Collins M."/>
            <person name="Cadag E."/>
            <person name="Ciarloni L."/>
            <person name="Clayton C."/>
            <person name="Coulson R.M."/>
            <person name="Cronin A."/>
            <person name="Cruz A.K."/>
            <person name="Davies R.M."/>
            <person name="De Gaudenzi J."/>
            <person name="Dobson D.E."/>
            <person name="Duesterhoeft A."/>
            <person name="Fazelina G."/>
            <person name="Fosker N."/>
            <person name="Frasch A.C."/>
            <person name="Fraser A."/>
            <person name="Fuchs M."/>
            <person name="Gabel C."/>
            <person name="Goble A."/>
            <person name="Goffeau A."/>
            <person name="Harris D."/>
            <person name="Hertz-Fowler C."/>
            <person name="Hilbert H."/>
            <person name="Horn D."/>
            <person name="Huang Y."/>
            <person name="Klages S."/>
            <person name="Knights A."/>
            <person name="Kube M."/>
            <person name="Larke N."/>
            <person name="Litvin L."/>
            <person name="Lord A."/>
            <person name="Louie T."/>
            <person name="Marra M."/>
            <person name="Masuy D."/>
            <person name="Matthews K."/>
            <person name="Michaeli S."/>
            <person name="Mottram J.C."/>
            <person name="Muller-Auer S."/>
            <person name="Munden H."/>
            <person name="Nelson S."/>
            <person name="Norbertczak H."/>
            <person name="Oliver K."/>
            <person name="O'neil S."/>
            <person name="Pentony M."/>
            <person name="Pohl T.M."/>
            <person name="Price C."/>
            <person name="Purnelle B."/>
            <person name="Quail M.A."/>
            <person name="Rabbinowitsch E."/>
            <person name="Reinhardt R."/>
            <person name="Rieger M."/>
            <person name="Rinta J."/>
            <person name="Robben J."/>
            <person name="Robertson L."/>
            <person name="Ruiz J.C."/>
            <person name="Rutter S."/>
            <person name="Saunders D."/>
            <person name="Schafer M."/>
            <person name="Schein J."/>
            <person name="Schwartz D.C."/>
            <person name="Seeger K."/>
            <person name="Seyler A."/>
            <person name="Sharp S."/>
            <person name="Shin H."/>
            <person name="Sivam D."/>
            <person name="Squares R."/>
            <person name="Squares S."/>
            <person name="Tosato V."/>
            <person name="Vogt C."/>
            <person name="Volckaert G."/>
            <person name="Wambutt R."/>
            <person name="Warren T."/>
            <person name="Wedler H."/>
            <person name="Woodward J."/>
            <person name="Zhou S."/>
            <person name="Zimmermann W."/>
            <person name="Smith D.F."/>
            <person name="Blackwell J.M."/>
            <person name="Stuart K.D."/>
            <person name="Barrell B."/>
            <person name="Myler P.J."/>
        </authorList>
    </citation>
    <scope>NUCLEOTIDE SEQUENCE [LARGE SCALE GENOMIC DNA]</scope>
    <source>
        <strain evidence="4">MHOM/IL/81/Friedlin</strain>
    </source>
</reference>
<keyword evidence="2" id="KW-0472">Membrane</keyword>
<evidence type="ECO:0000256" key="1">
    <source>
        <dbReference type="SAM" id="MobiDB-lite"/>
    </source>
</evidence>
<keyword evidence="2" id="KW-0812">Transmembrane</keyword>
<dbReference type="KEGG" id="lma:LMJF_17_1315"/>
<organism evidence="3 4">
    <name type="scientific">Leishmania major</name>
    <dbReference type="NCBI Taxonomy" id="5664"/>
    <lineage>
        <taxon>Eukaryota</taxon>
        <taxon>Discoba</taxon>
        <taxon>Euglenozoa</taxon>
        <taxon>Kinetoplastea</taxon>
        <taxon>Metakinetoplastina</taxon>
        <taxon>Trypanosomatida</taxon>
        <taxon>Trypanosomatidae</taxon>
        <taxon>Leishmaniinae</taxon>
        <taxon>Leishmania</taxon>
    </lineage>
</organism>
<dbReference type="Proteomes" id="UP000000542">
    <property type="component" value="Chromosome 17"/>
</dbReference>
<accession>Q4QE59</accession>
<keyword evidence="2" id="KW-1133">Transmembrane helix</keyword>
<dbReference type="InParanoid" id="Q4QE59"/>
<dbReference type="AlphaFoldDB" id="Q4QE59"/>
<protein>
    <submittedName>
        <fullName evidence="3">Uncharacterized protein</fullName>
    </submittedName>
</protein>
<feature type="transmembrane region" description="Helical" evidence="2">
    <location>
        <begin position="421"/>
        <end position="440"/>
    </location>
</feature>
<feature type="region of interest" description="Disordered" evidence="1">
    <location>
        <begin position="297"/>
        <end position="353"/>
    </location>
</feature>
<dbReference type="GeneID" id="5650863"/>